<comment type="caution">
    <text evidence="2">The sequence shown here is derived from an EMBL/GenBank/DDBJ whole genome shotgun (WGS) entry which is preliminary data.</text>
</comment>
<dbReference type="STRING" id="455432.AWN90_10565"/>
<keyword evidence="3" id="KW-1185">Reference proteome</keyword>
<protein>
    <submittedName>
        <fullName evidence="2">Uncharacterized protein</fullName>
    </submittedName>
</protein>
<feature type="compositionally biased region" description="Pro residues" evidence="1">
    <location>
        <begin position="149"/>
        <end position="165"/>
    </location>
</feature>
<accession>A0A164H9U6</accession>
<dbReference type="OrthoDB" id="4747530at2"/>
<evidence type="ECO:0000313" key="2">
    <source>
        <dbReference type="EMBL" id="KZM68325.1"/>
    </source>
</evidence>
<dbReference type="RefSeq" id="WP_067579822.1">
    <property type="nucleotide sequence ID" value="NZ_JABMCZ010000002.1"/>
</dbReference>
<proteinExistence type="predicted"/>
<feature type="region of interest" description="Disordered" evidence="1">
    <location>
        <begin position="139"/>
        <end position="173"/>
    </location>
</feature>
<evidence type="ECO:0000313" key="3">
    <source>
        <dbReference type="Proteomes" id="UP000076512"/>
    </source>
</evidence>
<dbReference type="EMBL" id="LWGR01000021">
    <property type="protein sequence ID" value="KZM68325.1"/>
    <property type="molecule type" value="Genomic_DNA"/>
</dbReference>
<gene>
    <name evidence="2" type="ORF">AWN90_10565</name>
</gene>
<sequence length="350" mass="37401">MARDHGRVLCKIWQDKDFRALPRTAQALYIQLLSQPNVNNAGVLPLMASKWAKGCDQVTIADIHADVQVLVDAGFLVVDTDTEEVLIRSFLRNDGGMKHRYILKNALKMAEATESDAIRRVLAAELRRIRNPDAAATAAILDPPHPEPEPVPQPSEPHPNRPVIPPETHSEPTVIGSESEMAFETHSGHCGEGEGEGVGDRSVVGHHTIGGGPHACDAREAQTPRGRKVDPDGWRLVREIIPAEHPHPTRTDLAIRAAALLKSGTPEPDVRAALGLWLDKPHLGPGALASLVSEVVRLRSRPAATTGAASSKAGGWLDVGAHFDAHPGPCGGANPAALHSHSFEQKAVSA</sequence>
<dbReference type="AlphaFoldDB" id="A0A164H9U6"/>
<dbReference type="Proteomes" id="UP000076512">
    <property type="component" value="Unassembled WGS sequence"/>
</dbReference>
<reference evidence="2 3" key="1">
    <citation type="submission" date="2016-04" db="EMBL/GenBank/DDBJ databases">
        <authorList>
            <person name="Evans L.H."/>
            <person name="Alamgir A."/>
            <person name="Owens N."/>
            <person name="Weber N.D."/>
            <person name="Virtaneva K."/>
            <person name="Barbian K."/>
            <person name="Babar A."/>
            <person name="Rosenke K."/>
        </authorList>
    </citation>
    <scope>NUCLEOTIDE SEQUENCE [LARGE SCALE GENOMIC DNA]</scope>
    <source>
        <strain evidence="2 3">IFM 0406</strain>
    </source>
</reference>
<evidence type="ECO:0000256" key="1">
    <source>
        <dbReference type="SAM" id="MobiDB-lite"/>
    </source>
</evidence>
<name>A0A164H9U6_9NOCA</name>
<organism evidence="2 3">
    <name type="scientific">Nocardia terpenica</name>
    <dbReference type="NCBI Taxonomy" id="455432"/>
    <lineage>
        <taxon>Bacteria</taxon>
        <taxon>Bacillati</taxon>
        <taxon>Actinomycetota</taxon>
        <taxon>Actinomycetes</taxon>
        <taxon>Mycobacteriales</taxon>
        <taxon>Nocardiaceae</taxon>
        <taxon>Nocardia</taxon>
    </lineage>
</organism>